<accession>A0A1V9XFL6</accession>
<gene>
    <name evidence="1" type="ORF">BIW11_10563</name>
</gene>
<dbReference type="EMBL" id="MNPL01012414">
    <property type="protein sequence ID" value="OQR72148.1"/>
    <property type="molecule type" value="Genomic_DNA"/>
</dbReference>
<name>A0A1V9XFL6_9ACAR</name>
<reference evidence="1 2" key="1">
    <citation type="journal article" date="2017" name="Gigascience">
        <title>Draft genome of the honey bee ectoparasitic mite, Tropilaelaps mercedesae, is shaped by the parasitic life history.</title>
        <authorList>
            <person name="Dong X."/>
            <person name="Armstrong S.D."/>
            <person name="Xia D."/>
            <person name="Makepeace B.L."/>
            <person name="Darby A.C."/>
            <person name="Kadowaki T."/>
        </authorList>
    </citation>
    <scope>NUCLEOTIDE SEQUENCE [LARGE SCALE GENOMIC DNA]</scope>
    <source>
        <strain evidence="1">Wuxi-XJTLU</strain>
    </source>
</reference>
<dbReference type="InParanoid" id="A0A1V9XFL6"/>
<dbReference type="Proteomes" id="UP000192247">
    <property type="component" value="Unassembled WGS sequence"/>
</dbReference>
<organism evidence="1 2">
    <name type="scientific">Tropilaelaps mercedesae</name>
    <dbReference type="NCBI Taxonomy" id="418985"/>
    <lineage>
        <taxon>Eukaryota</taxon>
        <taxon>Metazoa</taxon>
        <taxon>Ecdysozoa</taxon>
        <taxon>Arthropoda</taxon>
        <taxon>Chelicerata</taxon>
        <taxon>Arachnida</taxon>
        <taxon>Acari</taxon>
        <taxon>Parasitiformes</taxon>
        <taxon>Mesostigmata</taxon>
        <taxon>Gamasina</taxon>
        <taxon>Dermanyssoidea</taxon>
        <taxon>Laelapidae</taxon>
        <taxon>Tropilaelaps</taxon>
    </lineage>
</organism>
<proteinExistence type="predicted"/>
<evidence type="ECO:0000313" key="1">
    <source>
        <dbReference type="EMBL" id="OQR72148.1"/>
    </source>
</evidence>
<keyword evidence="2" id="KW-1185">Reference proteome</keyword>
<sequence>MQPPTVSAGSVMTAAAKKSEIASFRWVTSADQTEAFRQHVLIKRSPAAQIGSIGLDRYFDRIDPQNNVFSKNSTPSTSLPQSAFPKMMKALRFFRS</sequence>
<evidence type="ECO:0000313" key="2">
    <source>
        <dbReference type="Proteomes" id="UP000192247"/>
    </source>
</evidence>
<dbReference type="AlphaFoldDB" id="A0A1V9XFL6"/>
<comment type="caution">
    <text evidence="1">The sequence shown here is derived from an EMBL/GenBank/DDBJ whole genome shotgun (WGS) entry which is preliminary data.</text>
</comment>
<protein>
    <submittedName>
        <fullName evidence="1">Uncharacterized protein</fullName>
    </submittedName>
</protein>